<keyword evidence="11" id="KW-0175">Coiled coil</keyword>
<evidence type="ECO:0000256" key="6">
    <source>
        <dbReference type="ARBA" id="ARBA00022777"/>
    </source>
</evidence>
<proteinExistence type="inferred from homology"/>
<dbReference type="EC" id="2.7.11.1" evidence="2"/>
<feature type="compositionally biased region" description="Basic and acidic residues" evidence="12">
    <location>
        <begin position="394"/>
        <end position="414"/>
    </location>
</feature>
<dbReference type="Pfam" id="PF00069">
    <property type="entry name" value="Pkinase"/>
    <property type="match status" value="1"/>
</dbReference>
<evidence type="ECO:0000256" key="2">
    <source>
        <dbReference type="ARBA" id="ARBA00012513"/>
    </source>
</evidence>
<dbReference type="GO" id="GO:0004674">
    <property type="term" value="F:protein serine/threonine kinase activity"/>
    <property type="evidence" value="ECO:0000318"/>
    <property type="project" value="GO_Central"/>
</dbReference>
<evidence type="ECO:0000256" key="7">
    <source>
        <dbReference type="ARBA" id="ARBA00022840"/>
    </source>
</evidence>
<feature type="compositionally biased region" description="Polar residues" evidence="12">
    <location>
        <begin position="536"/>
        <end position="546"/>
    </location>
</feature>
<dbReference type="STRING" id="3983.A0A2C9W8W2"/>
<dbReference type="CDD" id="cd06609">
    <property type="entry name" value="STKc_MST3_like"/>
    <property type="match status" value="1"/>
</dbReference>
<feature type="compositionally biased region" description="Basic and acidic residues" evidence="12">
    <location>
        <begin position="513"/>
        <end position="535"/>
    </location>
</feature>
<dbReference type="GO" id="GO:0005737">
    <property type="term" value="C:cytoplasm"/>
    <property type="evidence" value="ECO:0000318"/>
    <property type="project" value="GO_Central"/>
</dbReference>
<dbReference type="PROSITE" id="PS50011">
    <property type="entry name" value="PROTEIN_KINASE_DOM"/>
    <property type="match status" value="1"/>
</dbReference>
<comment type="catalytic activity">
    <reaction evidence="8">
        <text>L-threonyl-[protein] + ATP = O-phospho-L-threonyl-[protein] + ADP + H(+)</text>
        <dbReference type="Rhea" id="RHEA:46608"/>
        <dbReference type="Rhea" id="RHEA-COMP:11060"/>
        <dbReference type="Rhea" id="RHEA-COMP:11605"/>
        <dbReference type="ChEBI" id="CHEBI:15378"/>
        <dbReference type="ChEBI" id="CHEBI:30013"/>
        <dbReference type="ChEBI" id="CHEBI:30616"/>
        <dbReference type="ChEBI" id="CHEBI:61977"/>
        <dbReference type="ChEBI" id="CHEBI:456216"/>
        <dbReference type="EC" id="2.7.11.1"/>
    </reaction>
</comment>
<dbReference type="EMBL" id="CM004389">
    <property type="protein sequence ID" value="OAY54844.1"/>
    <property type="molecule type" value="Genomic_DNA"/>
</dbReference>
<evidence type="ECO:0000256" key="12">
    <source>
        <dbReference type="SAM" id="MobiDB-lite"/>
    </source>
</evidence>
<sequence>MADAAGLMEAAGTRFSSLELIGRGSFGDVYKAFDKELNKEVAIKVIDLEESEDEIEDIQKEISVLSQCRCPYITEYYGSYLNQTKLWIIMEYMAGGSVADLIQSGPPLDEMSIACILRDLLHAVEYLHNEGKIHRDIKAANILLGENGDVKVADFGVSAQLTRTISRRKTFVGTPFWMAPEVIQNSEGYNEKADIWSLGITAIEMAKGEPPLADLYPMKVLFIIPRENPPQLDEHFSRPIKEFVSLCLKKAPAERPSAKELLKHRFIKNARKSPRLLERIRERPKYQIKDAETPRNGPRAVAQSSGTVKVTRDVGDEGTVRASGQGKPLKNAGWDFSIGGSQSTGTIRSAVRSPQVREKKTEISYNKVTPRPTESGDLLSASGNALEESPEISFGKDARGTHHDEHQDNSHDYEELSVSGSGTVVIRTPRGSQSSTVFRDQSNLSSSTVGSFEDASSSGTVVFRGQHHDSDSPLTPKSILGIQERTSSASLEDSAVNLAEAKAAMQAGLRKGNARERSALNKLNNDGHENRRREQMTNTSDSSSSRDYLDAQRAFPRSRQASEDEASARIASSSAPLSVLFMPSLKEAVGDDSEGSMLRAVRNSLVNMELMKPGSADLLVRSLLQRLSSSKEPSMKDLQELASRLFSKGKAAPEETQNATAEAENRKKQQNKEYNSNANLSPLARFLLSRWQSQVSHPT</sequence>
<comment type="similarity">
    <text evidence="1">Belongs to the protein kinase superfamily. STE Ser/Thr protein kinase family. STE20 subfamily.</text>
</comment>
<dbReference type="FunFam" id="1.10.510.10:FF:000207">
    <property type="entry name" value="serine/threonine-protein kinase dst1 isoform X1"/>
    <property type="match status" value="1"/>
</dbReference>
<dbReference type="Gramene" id="Manes.03G106600.7.v8.1">
    <property type="protein sequence ID" value="Manes.03G106600.7.v8.1.CDS"/>
    <property type="gene ID" value="Manes.03G106600.v8.1"/>
</dbReference>
<comment type="caution">
    <text evidence="14">The sequence shown here is derived from an EMBL/GenBank/DDBJ whole genome shotgun (WGS) entry which is preliminary data.</text>
</comment>
<evidence type="ECO:0000256" key="1">
    <source>
        <dbReference type="ARBA" id="ARBA00008874"/>
    </source>
</evidence>
<evidence type="ECO:0000256" key="11">
    <source>
        <dbReference type="SAM" id="Coils"/>
    </source>
</evidence>
<dbReference type="Proteomes" id="UP000091857">
    <property type="component" value="Chromosome 3"/>
</dbReference>
<dbReference type="SUPFAM" id="SSF56112">
    <property type="entry name" value="Protein kinase-like (PK-like)"/>
    <property type="match status" value="1"/>
</dbReference>
<feature type="region of interest" description="Disordered" evidence="12">
    <location>
        <begin position="648"/>
        <end position="677"/>
    </location>
</feature>
<dbReference type="Gramene" id="Manes.03G106600.4.v8.1">
    <property type="protein sequence ID" value="Manes.03G106600.4.v8.1.CDS"/>
    <property type="gene ID" value="Manes.03G106600.v8.1"/>
</dbReference>
<dbReference type="OrthoDB" id="248923at2759"/>
<keyword evidence="3" id="KW-0723">Serine/threonine-protein kinase</keyword>
<keyword evidence="7 10" id="KW-0067">ATP-binding</keyword>
<dbReference type="Gramene" id="Manes.03G106600.2.v8.1">
    <property type="protein sequence ID" value="Manes.03G106600.2.v8.1.CDS"/>
    <property type="gene ID" value="Manes.03G106600.v8.1"/>
</dbReference>
<dbReference type="SMART" id="SM00220">
    <property type="entry name" value="S_TKc"/>
    <property type="match status" value="1"/>
</dbReference>
<gene>
    <name evidence="14" type="ORF">MANES_03G106600v8</name>
</gene>
<dbReference type="Gramene" id="Manes.03G106600.6.v8.1">
    <property type="protein sequence ID" value="Manes.03G106600.6.v8.1.CDS"/>
    <property type="gene ID" value="Manes.03G106600.v8.1"/>
</dbReference>
<dbReference type="GO" id="GO:0005524">
    <property type="term" value="F:ATP binding"/>
    <property type="evidence" value="ECO:0007669"/>
    <property type="project" value="UniProtKB-UniRule"/>
</dbReference>
<evidence type="ECO:0000313" key="15">
    <source>
        <dbReference type="Proteomes" id="UP000091857"/>
    </source>
</evidence>
<dbReference type="InterPro" id="IPR050629">
    <property type="entry name" value="STE20/SPS1-PAK"/>
</dbReference>
<feature type="region of interest" description="Disordered" evidence="12">
    <location>
        <begin position="289"/>
        <end position="455"/>
    </location>
</feature>
<feature type="binding site" evidence="10">
    <location>
        <position position="44"/>
    </location>
    <ligand>
        <name>ATP</name>
        <dbReference type="ChEBI" id="CHEBI:30616"/>
    </ligand>
</feature>
<dbReference type="InterPro" id="IPR011009">
    <property type="entry name" value="Kinase-like_dom_sf"/>
</dbReference>
<feature type="domain" description="Protein kinase" evidence="13">
    <location>
        <begin position="15"/>
        <end position="267"/>
    </location>
</feature>
<dbReference type="PANTHER" id="PTHR48012">
    <property type="entry name" value="STERILE20-LIKE KINASE, ISOFORM B-RELATED"/>
    <property type="match status" value="1"/>
</dbReference>
<keyword evidence="15" id="KW-1185">Reference proteome</keyword>
<dbReference type="AlphaFoldDB" id="A0A2C9W8W2"/>
<evidence type="ECO:0000259" key="13">
    <source>
        <dbReference type="PROSITE" id="PS50011"/>
    </source>
</evidence>
<evidence type="ECO:0000313" key="14">
    <source>
        <dbReference type="EMBL" id="OAY54844.1"/>
    </source>
</evidence>
<keyword evidence="4" id="KW-0808">Transferase</keyword>
<dbReference type="PANTHER" id="PTHR48012:SF10">
    <property type="entry name" value="FI20177P1"/>
    <property type="match status" value="1"/>
</dbReference>
<accession>A0A2C9W8W2</accession>
<feature type="compositionally biased region" description="Basic and acidic residues" evidence="12">
    <location>
        <begin position="310"/>
        <end position="319"/>
    </location>
</feature>
<dbReference type="InterPro" id="IPR000719">
    <property type="entry name" value="Prot_kinase_dom"/>
</dbReference>
<evidence type="ECO:0000256" key="5">
    <source>
        <dbReference type="ARBA" id="ARBA00022741"/>
    </source>
</evidence>
<evidence type="ECO:0000256" key="9">
    <source>
        <dbReference type="ARBA" id="ARBA00048679"/>
    </source>
</evidence>
<feature type="coiled-coil region" evidence="11">
    <location>
        <begin position="41"/>
        <end position="68"/>
    </location>
</feature>
<keyword evidence="5 10" id="KW-0547">Nucleotide-binding</keyword>
<evidence type="ECO:0000256" key="3">
    <source>
        <dbReference type="ARBA" id="ARBA00022527"/>
    </source>
</evidence>
<dbReference type="GO" id="GO:0035556">
    <property type="term" value="P:intracellular signal transduction"/>
    <property type="evidence" value="ECO:0000318"/>
    <property type="project" value="GO_Central"/>
</dbReference>
<feature type="region of interest" description="Disordered" evidence="12">
    <location>
        <begin position="509"/>
        <end position="573"/>
    </location>
</feature>
<feature type="compositionally biased region" description="Polar residues" evidence="12">
    <location>
        <begin position="430"/>
        <end position="455"/>
    </location>
</feature>
<evidence type="ECO:0000256" key="10">
    <source>
        <dbReference type="PROSITE-ProRule" id="PRU10141"/>
    </source>
</evidence>
<comment type="catalytic activity">
    <reaction evidence="9">
        <text>L-seryl-[protein] + ATP = O-phospho-L-seryl-[protein] + ADP + H(+)</text>
        <dbReference type="Rhea" id="RHEA:17989"/>
        <dbReference type="Rhea" id="RHEA-COMP:9863"/>
        <dbReference type="Rhea" id="RHEA-COMP:11604"/>
        <dbReference type="ChEBI" id="CHEBI:15378"/>
        <dbReference type="ChEBI" id="CHEBI:29999"/>
        <dbReference type="ChEBI" id="CHEBI:30616"/>
        <dbReference type="ChEBI" id="CHEBI:83421"/>
        <dbReference type="ChEBI" id="CHEBI:456216"/>
        <dbReference type="EC" id="2.7.11.1"/>
    </reaction>
</comment>
<dbReference type="Gene3D" id="1.10.510.10">
    <property type="entry name" value="Transferase(Phosphotransferase) domain 1"/>
    <property type="match status" value="1"/>
</dbReference>
<dbReference type="PROSITE" id="PS00107">
    <property type="entry name" value="PROTEIN_KINASE_ATP"/>
    <property type="match status" value="1"/>
</dbReference>
<dbReference type="InterPro" id="IPR017441">
    <property type="entry name" value="Protein_kinase_ATP_BS"/>
</dbReference>
<organism evidence="14 15">
    <name type="scientific">Manihot esculenta</name>
    <name type="common">Cassava</name>
    <name type="synonym">Jatropha manihot</name>
    <dbReference type="NCBI Taxonomy" id="3983"/>
    <lineage>
        <taxon>Eukaryota</taxon>
        <taxon>Viridiplantae</taxon>
        <taxon>Streptophyta</taxon>
        <taxon>Embryophyta</taxon>
        <taxon>Tracheophyta</taxon>
        <taxon>Spermatophyta</taxon>
        <taxon>Magnoliopsida</taxon>
        <taxon>eudicotyledons</taxon>
        <taxon>Gunneridae</taxon>
        <taxon>Pentapetalae</taxon>
        <taxon>rosids</taxon>
        <taxon>fabids</taxon>
        <taxon>Malpighiales</taxon>
        <taxon>Euphorbiaceae</taxon>
        <taxon>Crotonoideae</taxon>
        <taxon>Manihoteae</taxon>
        <taxon>Manihot</taxon>
    </lineage>
</organism>
<keyword evidence="6" id="KW-0418">Kinase</keyword>
<reference evidence="15" key="1">
    <citation type="journal article" date="2016" name="Nat. Biotechnol.">
        <title>Sequencing wild and cultivated cassava and related species reveals extensive interspecific hybridization and genetic diversity.</title>
        <authorList>
            <person name="Bredeson J.V."/>
            <person name="Lyons J.B."/>
            <person name="Prochnik S.E."/>
            <person name="Wu G.A."/>
            <person name="Ha C.M."/>
            <person name="Edsinger-Gonzales E."/>
            <person name="Grimwood J."/>
            <person name="Schmutz J."/>
            <person name="Rabbi I.Y."/>
            <person name="Egesi C."/>
            <person name="Nauluvula P."/>
            <person name="Lebot V."/>
            <person name="Ndunguru J."/>
            <person name="Mkamilo G."/>
            <person name="Bart R.S."/>
            <person name="Setter T.L."/>
            <person name="Gleadow R.M."/>
            <person name="Kulakow P."/>
            <person name="Ferguson M.E."/>
            <person name="Rounsley S."/>
            <person name="Rokhsar D.S."/>
        </authorList>
    </citation>
    <scope>NUCLEOTIDE SEQUENCE [LARGE SCALE GENOMIC DNA]</scope>
    <source>
        <strain evidence="15">cv. AM560-2</strain>
    </source>
</reference>
<protein>
    <recommendedName>
        <fullName evidence="2">non-specific serine/threonine protein kinase</fullName>
        <ecNumber evidence="2">2.7.11.1</ecNumber>
    </recommendedName>
</protein>
<name>A0A2C9W8W2_MANES</name>
<evidence type="ECO:0000256" key="8">
    <source>
        <dbReference type="ARBA" id="ARBA00047899"/>
    </source>
</evidence>
<evidence type="ECO:0000256" key="4">
    <source>
        <dbReference type="ARBA" id="ARBA00022679"/>
    </source>
</evidence>